<dbReference type="EMBL" id="LXQA011006604">
    <property type="protein sequence ID" value="MCI80927.1"/>
    <property type="molecule type" value="Genomic_DNA"/>
</dbReference>
<sequence>GGGGDGFGGGCCFGCRLYSVHVPLLSWLIVIVSAMSHVLFLGV</sequence>
<feature type="transmembrane region" description="Helical" evidence="1">
    <location>
        <begin position="24"/>
        <end position="42"/>
    </location>
</feature>
<keyword evidence="1" id="KW-0812">Transmembrane</keyword>
<dbReference type="Proteomes" id="UP000265520">
    <property type="component" value="Unassembled WGS sequence"/>
</dbReference>
<evidence type="ECO:0000313" key="2">
    <source>
        <dbReference type="EMBL" id="MCI80927.1"/>
    </source>
</evidence>
<accession>A0A392UYI8</accession>
<keyword evidence="1" id="KW-0472">Membrane</keyword>
<protein>
    <submittedName>
        <fullName evidence="2">Uncharacterized protein</fullName>
    </submittedName>
</protein>
<evidence type="ECO:0000256" key="1">
    <source>
        <dbReference type="SAM" id="Phobius"/>
    </source>
</evidence>
<dbReference type="AlphaFoldDB" id="A0A392UYI8"/>
<keyword evidence="1" id="KW-1133">Transmembrane helix</keyword>
<organism evidence="2 3">
    <name type="scientific">Trifolium medium</name>
    <dbReference type="NCBI Taxonomy" id="97028"/>
    <lineage>
        <taxon>Eukaryota</taxon>
        <taxon>Viridiplantae</taxon>
        <taxon>Streptophyta</taxon>
        <taxon>Embryophyta</taxon>
        <taxon>Tracheophyta</taxon>
        <taxon>Spermatophyta</taxon>
        <taxon>Magnoliopsida</taxon>
        <taxon>eudicotyledons</taxon>
        <taxon>Gunneridae</taxon>
        <taxon>Pentapetalae</taxon>
        <taxon>rosids</taxon>
        <taxon>fabids</taxon>
        <taxon>Fabales</taxon>
        <taxon>Fabaceae</taxon>
        <taxon>Papilionoideae</taxon>
        <taxon>50 kb inversion clade</taxon>
        <taxon>NPAAA clade</taxon>
        <taxon>Hologalegina</taxon>
        <taxon>IRL clade</taxon>
        <taxon>Trifolieae</taxon>
        <taxon>Trifolium</taxon>
    </lineage>
</organism>
<keyword evidence="3" id="KW-1185">Reference proteome</keyword>
<proteinExistence type="predicted"/>
<reference evidence="2 3" key="1">
    <citation type="journal article" date="2018" name="Front. Plant Sci.">
        <title>Red Clover (Trifolium pratense) and Zigzag Clover (T. medium) - A Picture of Genomic Similarities and Differences.</title>
        <authorList>
            <person name="Dluhosova J."/>
            <person name="Istvanek J."/>
            <person name="Nedelnik J."/>
            <person name="Repkova J."/>
        </authorList>
    </citation>
    <scope>NUCLEOTIDE SEQUENCE [LARGE SCALE GENOMIC DNA]</scope>
    <source>
        <strain evidence="3">cv. 10/8</strain>
        <tissue evidence="2">Leaf</tissue>
    </source>
</reference>
<name>A0A392UYI8_9FABA</name>
<comment type="caution">
    <text evidence="2">The sequence shown here is derived from an EMBL/GenBank/DDBJ whole genome shotgun (WGS) entry which is preliminary data.</text>
</comment>
<feature type="non-terminal residue" evidence="2">
    <location>
        <position position="1"/>
    </location>
</feature>
<evidence type="ECO:0000313" key="3">
    <source>
        <dbReference type="Proteomes" id="UP000265520"/>
    </source>
</evidence>